<dbReference type="GO" id="GO:0071949">
    <property type="term" value="F:FAD binding"/>
    <property type="evidence" value="ECO:0007669"/>
    <property type="project" value="InterPro"/>
</dbReference>
<evidence type="ECO:0000313" key="5">
    <source>
        <dbReference type="Proteomes" id="UP000186609"/>
    </source>
</evidence>
<dbReference type="InterPro" id="IPR016169">
    <property type="entry name" value="FAD-bd_PCMH_sub2"/>
</dbReference>
<dbReference type="PANTHER" id="PTHR11748">
    <property type="entry name" value="D-LACTATE DEHYDROGENASE"/>
    <property type="match status" value="1"/>
</dbReference>
<dbReference type="RefSeq" id="WP_076201923.1">
    <property type="nucleotide sequence ID" value="NZ_CP019236.1"/>
</dbReference>
<dbReference type="KEGG" id="rhy:RD110_21665"/>
<dbReference type="Proteomes" id="UP000186609">
    <property type="component" value="Chromosome"/>
</dbReference>
<evidence type="ECO:0000313" key="4">
    <source>
        <dbReference type="EMBL" id="APW39502.1"/>
    </source>
</evidence>
<dbReference type="GO" id="GO:1903457">
    <property type="term" value="P:lactate catabolic process"/>
    <property type="evidence" value="ECO:0007669"/>
    <property type="project" value="TreeGrafter"/>
</dbReference>
<keyword evidence="2" id="KW-0274">FAD</keyword>
<dbReference type="InterPro" id="IPR006094">
    <property type="entry name" value="Oxid_FAD_bind_N"/>
</dbReference>
<dbReference type="STRING" id="1842727.RD110_21665"/>
<proteinExistence type="predicted"/>
<dbReference type="InterPro" id="IPR016166">
    <property type="entry name" value="FAD-bd_PCMH"/>
</dbReference>
<evidence type="ECO:0000256" key="2">
    <source>
        <dbReference type="ARBA" id="ARBA00022827"/>
    </source>
</evidence>
<dbReference type="Gene3D" id="3.30.465.10">
    <property type="match status" value="1"/>
</dbReference>
<dbReference type="SUPFAM" id="SSF56176">
    <property type="entry name" value="FAD-binding/transporter-associated domain-like"/>
    <property type="match status" value="1"/>
</dbReference>
<keyword evidence="5" id="KW-1185">Reference proteome</keyword>
<dbReference type="SUPFAM" id="SSF55103">
    <property type="entry name" value="FAD-linked oxidases, C-terminal domain"/>
    <property type="match status" value="1"/>
</dbReference>
<protein>
    <submittedName>
        <fullName evidence="4">FAD-linked oxidase</fullName>
    </submittedName>
</protein>
<evidence type="ECO:0000259" key="3">
    <source>
        <dbReference type="PROSITE" id="PS51387"/>
    </source>
</evidence>
<dbReference type="OrthoDB" id="9811557at2"/>
<dbReference type="AlphaFoldDB" id="A0A1P8K0I2"/>
<gene>
    <name evidence="4" type="ORF">RD110_21665</name>
</gene>
<dbReference type="Pfam" id="PF01565">
    <property type="entry name" value="FAD_binding_4"/>
    <property type="match status" value="1"/>
</dbReference>
<organism evidence="4 5">
    <name type="scientific">Rhodoferax koreensis</name>
    <dbReference type="NCBI Taxonomy" id="1842727"/>
    <lineage>
        <taxon>Bacteria</taxon>
        <taxon>Pseudomonadati</taxon>
        <taxon>Pseudomonadota</taxon>
        <taxon>Betaproteobacteria</taxon>
        <taxon>Burkholderiales</taxon>
        <taxon>Comamonadaceae</taxon>
        <taxon>Rhodoferax</taxon>
    </lineage>
</organism>
<dbReference type="GO" id="GO:0008720">
    <property type="term" value="F:D-lactate dehydrogenase (NAD+) activity"/>
    <property type="evidence" value="ECO:0007669"/>
    <property type="project" value="TreeGrafter"/>
</dbReference>
<reference evidence="4 5" key="1">
    <citation type="submission" date="2017-01" db="EMBL/GenBank/DDBJ databases">
        <authorList>
            <person name="Mah S.A."/>
            <person name="Swanson W.J."/>
            <person name="Moy G.W."/>
            <person name="Vacquier V.D."/>
        </authorList>
    </citation>
    <scope>NUCLEOTIDE SEQUENCE [LARGE SCALE GENOMIC DNA]</scope>
    <source>
        <strain evidence="4 5">DCY110</strain>
    </source>
</reference>
<accession>A0A1P8K0I2</accession>
<dbReference type="InterPro" id="IPR016170">
    <property type="entry name" value="Cytok_DH_C_sf"/>
</dbReference>
<dbReference type="Gene3D" id="3.30.43.10">
    <property type="entry name" value="Uridine Diphospho-n-acetylenolpyruvylglucosamine Reductase, domain 2"/>
    <property type="match status" value="1"/>
</dbReference>
<keyword evidence="1" id="KW-0285">Flavoprotein</keyword>
<dbReference type="Gene3D" id="3.40.462.10">
    <property type="entry name" value="FAD-linked oxidases, C-terminal domain"/>
    <property type="match status" value="1"/>
</dbReference>
<sequence>MTIEHAIVAWRKLLGNPQVLIGDDVSQRYGSDTTGQARKVPVALRISDSASLPEVMKIAHLHKVPVYPISTGRNWGYGSALPVRDGCVLLDLSPLQKILDFDAEFGAITLEPGVTQAMLADFLRQGNHPYLVPVTGAGPTCSLVGNALERGYGVTPHVDHFAAVTDLEAVLADGTLYKTALREAGGDDVARLFKWGIGAYSAGLFTQGGFGIVTRMTIILARKPECIKVCLFSLKDDALLEPAVERIRTILGRLPGIVGAINLMNQHRVLSMAAPFPRDRIGPDGLIPQEVITEMGRQYQIFPWTGFGTLYGTKSVVAAAQKEIKATLGSISTRMMFLTPGRARTLSKLARMIPGKRGKGLAGMTATLEKSLELVAGQPNETALPLAYWRNKSPQKQALKNPASDGCGLIWYAPLVPMRPAGIRAYVDMVKRVAPKHAIEPLITFTTLNDRLFDSTVPIIFERDQPTAVASAQACYSELLHSGREQGWFPYRVGVGTMDSLAKMQPLSSAFHKRLKAGLDPESLVAPGRYES</sequence>
<evidence type="ECO:0000256" key="1">
    <source>
        <dbReference type="ARBA" id="ARBA00022630"/>
    </source>
</evidence>
<dbReference type="PROSITE" id="PS51387">
    <property type="entry name" value="FAD_PCMH"/>
    <property type="match status" value="1"/>
</dbReference>
<dbReference type="EMBL" id="CP019236">
    <property type="protein sequence ID" value="APW39502.1"/>
    <property type="molecule type" value="Genomic_DNA"/>
</dbReference>
<name>A0A1P8K0I2_9BURK</name>
<dbReference type="GO" id="GO:0004458">
    <property type="term" value="F:D-lactate dehydrogenase (cytochrome) activity"/>
    <property type="evidence" value="ECO:0007669"/>
    <property type="project" value="TreeGrafter"/>
</dbReference>
<dbReference type="InterPro" id="IPR016164">
    <property type="entry name" value="FAD-linked_Oxase-like_C"/>
</dbReference>
<dbReference type="InterPro" id="IPR036318">
    <property type="entry name" value="FAD-bd_PCMH-like_sf"/>
</dbReference>
<feature type="domain" description="FAD-binding PCMH-type" evidence="3">
    <location>
        <begin position="33"/>
        <end position="223"/>
    </location>
</feature>
<dbReference type="InterPro" id="IPR016167">
    <property type="entry name" value="FAD-bd_PCMH_sub1"/>
</dbReference>
<dbReference type="PANTHER" id="PTHR11748:SF114">
    <property type="entry name" value="ARYL-ALCOHOL OXIDASE VANILLYL-ALCOHOL OXIDASE (AFU_ORTHOLOGUE AFUA_3G09500)-RELATED"/>
    <property type="match status" value="1"/>
</dbReference>